<proteinExistence type="predicted"/>
<dbReference type="GO" id="GO:0003723">
    <property type="term" value="F:RNA binding"/>
    <property type="evidence" value="ECO:0007669"/>
    <property type="project" value="InterPro"/>
</dbReference>
<dbReference type="InterPro" id="IPR004341">
    <property type="entry name" value="CAT_RNA-bd_dom"/>
</dbReference>
<comment type="caution">
    <text evidence="3">The sequence shown here is derived from an EMBL/GenBank/DDBJ whole genome shotgun (WGS) entry which is preliminary data.</text>
</comment>
<dbReference type="RefSeq" id="WP_056963085.1">
    <property type="nucleotide sequence ID" value="NZ_AZEU01000103.1"/>
</dbReference>
<dbReference type="OrthoDB" id="9813552at2"/>
<reference evidence="3 4" key="1">
    <citation type="journal article" date="2015" name="Genome Announc.">
        <title>Expanding the biotechnology potential of lactobacilli through comparative genomics of 213 strains and associated genera.</title>
        <authorList>
            <person name="Sun Z."/>
            <person name="Harris H.M."/>
            <person name="McCann A."/>
            <person name="Guo C."/>
            <person name="Argimon S."/>
            <person name="Zhang W."/>
            <person name="Yang X."/>
            <person name="Jeffery I.B."/>
            <person name="Cooney J.C."/>
            <person name="Kagawa T.F."/>
            <person name="Liu W."/>
            <person name="Song Y."/>
            <person name="Salvetti E."/>
            <person name="Wrobel A."/>
            <person name="Rasinkangas P."/>
            <person name="Parkhill J."/>
            <person name="Rea M.C."/>
            <person name="O'Sullivan O."/>
            <person name="Ritari J."/>
            <person name="Douillard F.P."/>
            <person name="Paul Ross R."/>
            <person name="Yang R."/>
            <person name="Briner A.E."/>
            <person name="Felis G.E."/>
            <person name="de Vos W.M."/>
            <person name="Barrangou R."/>
            <person name="Klaenhammer T.R."/>
            <person name="Caufield P.W."/>
            <person name="Cui Y."/>
            <person name="Zhang H."/>
            <person name="O'Toole P.W."/>
        </authorList>
    </citation>
    <scope>NUCLEOTIDE SEQUENCE [LARGE SCALE GENOMIC DNA]</scope>
    <source>
        <strain evidence="3 4">DSM 13343</strain>
    </source>
</reference>
<dbReference type="InterPro" id="IPR011608">
    <property type="entry name" value="PRD"/>
</dbReference>
<dbReference type="Gene3D" id="1.10.1790.10">
    <property type="entry name" value="PRD domain"/>
    <property type="match status" value="2"/>
</dbReference>
<dbReference type="Pfam" id="PF00874">
    <property type="entry name" value="PRD"/>
    <property type="match status" value="2"/>
</dbReference>
<dbReference type="EMBL" id="AZEU01000103">
    <property type="protein sequence ID" value="KRL47137.1"/>
    <property type="molecule type" value="Genomic_DNA"/>
</dbReference>
<feature type="domain" description="PRD" evidence="2">
    <location>
        <begin position="65"/>
        <end position="171"/>
    </location>
</feature>
<dbReference type="PANTHER" id="PTHR30185:SF15">
    <property type="entry name" value="CRYPTIC BETA-GLUCOSIDE BGL OPERON ANTITERMINATOR"/>
    <property type="match status" value="1"/>
</dbReference>
<sequence>MKIKRVLNNNTCISTNHDGVEILLMGPGIAFGKKQGQEVDMAKVEKTFFLKDQSAMNKFTDLVISVPLPEVDVAERVINYAKIKLGKQLNEIIYVNLTDHLHMAIKRIKDEGISLSNPLKWDIARFYPDEFAVGKKAVEVVKEAFDVDLGDDEAAFIAVHFINAESNDQAEQNLAVGVTTIIKEVEDLVKDYFHTEFDEQSLNYYRFITHLKFFAQRILLGKHYDDDEDADLLKTLQVRYAKPYACTLKIQAFIQTKYHFEINNSELLYLTVHINRLVRNL</sequence>
<evidence type="ECO:0000259" key="2">
    <source>
        <dbReference type="PROSITE" id="PS51372"/>
    </source>
</evidence>
<dbReference type="AlphaFoldDB" id="A0A0R1QS66"/>
<dbReference type="InterPro" id="IPR036634">
    <property type="entry name" value="PRD_sf"/>
</dbReference>
<dbReference type="InterPro" id="IPR036650">
    <property type="entry name" value="CAT_RNA-bd_dom_sf"/>
</dbReference>
<evidence type="ECO:0000256" key="1">
    <source>
        <dbReference type="ARBA" id="ARBA00022737"/>
    </source>
</evidence>
<accession>A0A0R1QS66</accession>
<evidence type="ECO:0000313" key="3">
    <source>
        <dbReference type="EMBL" id="KRL47137.1"/>
    </source>
</evidence>
<dbReference type="SMART" id="SM01061">
    <property type="entry name" value="CAT_RBD"/>
    <property type="match status" value="1"/>
</dbReference>
<dbReference type="Gene3D" id="2.30.24.10">
    <property type="entry name" value="CAT RNA-binding domain"/>
    <property type="match status" value="1"/>
</dbReference>
<dbReference type="InterPro" id="IPR050661">
    <property type="entry name" value="BglG_antiterminators"/>
</dbReference>
<organism evidence="3 4">
    <name type="scientific">Lacticaseibacillus manihotivorans DSM 13343 = JCM 12514</name>
    <dbReference type="NCBI Taxonomy" id="1423769"/>
    <lineage>
        <taxon>Bacteria</taxon>
        <taxon>Bacillati</taxon>
        <taxon>Bacillota</taxon>
        <taxon>Bacilli</taxon>
        <taxon>Lactobacillales</taxon>
        <taxon>Lactobacillaceae</taxon>
        <taxon>Lacticaseibacillus</taxon>
    </lineage>
</organism>
<dbReference type="Pfam" id="PF03123">
    <property type="entry name" value="CAT_RBD"/>
    <property type="match status" value="1"/>
</dbReference>
<dbReference type="PANTHER" id="PTHR30185">
    <property type="entry name" value="CRYPTIC BETA-GLUCOSIDE BGL OPERON ANTITERMINATOR"/>
    <property type="match status" value="1"/>
</dbReference>
<keyword evidence="1" id="KW-0677">Repeat</keyword>
<gene>
    <name evidence="3" type="ORF">FD01_GL000405</name>
</gene>
<dbReference type="NCBIfam" id="NF046042">
    <property type="entry name" value="LicT"/>
    <property type="match status" value="1"/>
</dbReference>
<dbReference type="Proteomes" id="UP000051790">
    <property type="component" value="Unassembled WGS sequence"/>
</dbReference>
<protein>
    <submittedName>
        <fullName evidence="3">Transcription antiterminator</fullName>
    </submittedName>
</protein>
<name>A0A0R1QS66_9LACO</name>
<feature type="domain" description="PRD" evidence="2">
    <location>
        <begin position="173"/>
        <end position="281"/>
    </location>
</feature>
<evidence type="ECO:0000313" key="4">
    <source>
        <dbReference type="Proteomes" id="UP000051790"/>
    </source>
</evidence>
<dbReference type="GO" id="GO:0006355">
    <property type="term" value="P:regulation of DNA-templated transcription"/>
    <property type="evidence" value="ECO:0007669"/>
    <property type="project" value="InterPro"/>
</dbReference>
<dbReference type="PROSITE" id="PS51372">
    <property type="entry name" value="PRD_2"/>
    <property type="match status" value="2"/>
</dbReference>
<dbReference type="PATRIC" id="fig|1423769.4.peg.433"/>
<keyword evidence="4" id="KW-1185">Reference proteome</keyword>
<dbReference type="SUPFAM" id="SSF50151">
    <property type="entry name" value="SacY-like RNA-binding domain"/>
    <property type="match status" value="1"/>
</dbReference>
<dbReference type="SUPFAM" id="SSF63520">
    <property type="entry name" value="PTS-regulatory domain, PRD"/>
    <property type="match status" value="2"/>
</dbReference>